<reference evidence="2" key="1">
    <citation type="journal article" date="2019" name="Int. J. Syst. Evol. Microbiol.">
        <title>The Global Catalogue of Microorganisms (GCM) 10K type strain sequencing project: providing services to taxonomists for standard genome sequencing and annotation.</title>
        <authorList>
            <consortium name="The Broad Institute Genomics Platform"/>
            <consortium name="The Broad Institute Genome Sequencing Center for Infectious Disease"/>
            <person name="Wu L."/>
            <person name="Ma J."/>
        </authorList>
    </citation>
    <scope>NUCLEOTIDE SEQUENCE [LARGE SCALE GENOMIC DNA]</scope>
    <source>
        <strain evidence="2">CCUG 61484</strain>
    </source>
</reference>
<evidence type="ECO:0000313" key="2">
    <source>
        <dbReference type="Proteomes" id="UP001597010"/>
    </source>
</evidence>
<comment type="caution">
    <text evidence="1">The sequence shown here is derived from an EMBL/GenBank/DDBJ whole genome shotgun (WGS) entry which is preliminary data.</text>
</comment>
<dbReference type="RefSeq" id="WP_377117879.1">
    <property type="nucleotide sequence ID" value="NZ_JBHTHZ010000014.1"/>
</dbReference>
<protein>
    <submittedName>
        <fullName evidence="1">Uncharacterized protein</fullName>
    </submittedName>
</protein>
<name>A0ABW3AXD1_9SPHI</name>
<evidence type="ECO:0000313" key="1">
    <source>
        <dbReference type="EMBL" id="MFD0795459.1"/>
    </source>
</evidence>
<sequence length="132" mass="15265">MEKQNLISRTWQLLRLVKGYLSRHAVSLKAMQAEYFTVCNEYGPNAGLIIKISIAPLGHLYKVTQVFYKDGQYSHEQSWLATYGWQCNGHLIAIGSHRLLIFDPPNQALYLEEWLDTPDEVVTFYKQTNESI</sequence>
<proteinExistence type="predicted"/>
<accession>A0ABW3AXD1</accession>
<organism evidence="1 2">
    <name type="scientific">Mucilaginibacter litoreus</name>
    <dbReference type="NCBI Taxonomy" id="1048221"/>
    <lineage>
        <taxon>Bacteria</taxon>
        <taxon>Pseudomonadati</taxon>
        <taxon>Bacteroidota</taxon>
        <taxon>Sphingobacteriia</taxon>
        <taxon>Sphingobacteriales</taxon>
        <taxon>Sphingobacteriaceae</taxon>
        <taxon>Mucilaginibacter</taxon>
    </lineage>
</organism>
<dbReference type="EMBL" id="JBHTHZ010000014">
    <property type="protein sequence ID" value="MFD0795459.1"/>
    <property type="molecule type" value="Genomic_DNA"/>
</dbReference>
<keyword evidence="2" id="KW-1185">Reference proteome</keyword>
<dbReference type="Proteomes" id="UP001597010">
    <property type="component" value="Unassembled WGS sequence"/>
</dbReference>
<gene>
    <name evidence="1" type="ORF">ACFQZX_17690</name>
</gene>